<evidence type="ECO:0000313" key="1">
    <source>
        <dbReference type="EMBL" id="MWA05571.1"/>
    </source>
</evidence>
<reference evidence="1" key="1">
    <citation type="submission" date="2019-12" db="EMBL/GenBank/DDBJ databases">
        <title>Actinomadura physcomitrii sp. nov., a novel actinomycete isolated from moss [Physcomitrium sphaericum (Ludw) Fuernr].</title>
        <authorList>
            <person name="Zhuang X."/>
        </authorList>
    </citation>
    <scope>NUCLEOTIDE SEQUENCE [LARGE SCALE GENOMIC DNA]</scope>
    <source>
        <strain evidence="1">LD22</strain>
    </source>
</reference>
<proteinExistence type="predicted"/>
<dbReference type="EMBL" id="WBMS02000039">
    <property type="protein sequence ID" value="MWA05571.1"/>
    <property type="molecule type" value="Genomic_DNA"/>
</dbReference>
<dbReference type="Proteomes" id="UP000462055">
    <property type="component" value="Unassembled WGS sequence"/>
</dbReference>
<keyword evidence="2" id="KW-1185">Reference proteome</keyword>
<dbReference type="Pfam" id="PF00400">
    <property type="entry name" value="WD40"/>
    <property type="match status" value="1"/>
</dbReference>
<dbReference type="InterPro" id="IPR015943">
    <property type="entry name" value="WD40/YVTN_repeat-like_dom_sf"/>
</dbReference>
<dbReference type="SUPFAM" id="SSF50969">
    <property type="entry name" value="YVTN repeat-like/Quinoprotein amine dehydrogenase"/>
    <property type="match status" value="1"/>
</dbReference>
<dbReference type="AlphaFoldDB" id="A0A6I4MQC9"/>
<dbReference type="RefSeq" id="WP_151598006.1">
    <property type="nucleotide sequence ID" value="NZ_WBMS02000039.1"/>
</dbReference>
<protein>
    <recommendedName>
        <fullName evidence="3">WD40 repeat domain-containing protein</fullName>
    </recommendedName>
</protein>
<evidence type="ECO:0000313" key="2">
    <source>
        <dbReference type="Proteomes" id="UP000462055"/>
    </source>
</evidence>
<dbReference type="InterPro" id="IPR011044">
    <property type="entry name" value="Quino_amine_DH_bsu"/>
</dbReference>
<dbReference type="Gene3D" id="2.130.10.10">
    <property type="entry name" value="YVTN repeat-like/Quinoprotein amine dehydrogenase"/>
    <property type="match status" value="1"/>
</dbReference>
<name>A0A6I4MQC9_9ACTN</name>
<accession>A0A6I4MQC9</accession>
<dbReference type="InterPro" id="IPR001680">
    <property type="entry name" value="WD40_rpt"/>
</dbReference>
<comment type="caution">
    <text evidence="1">The sequence shown here is derived from an EMBL/GenBank/DDBJ whole genome shotgun (WGS) entry which is preliminary data.</text>
</comment>
<sequence length="152" mass="15990">MTSTSENATNLRIVWSADGKSVVSANDLGVVVFPSGRTLAPPNPLATTVQAADKQGTLVTVQDRADRRSLAFWNVRTLKQIGTPVAMPDGKSPIAALSPDGRLLATADVKGKIDLWDVQGQRRLGLPLTGHTSSSVDATIESLAFGPDGTRL</sequence>
<gene>
    <name evidence="1" type="ORF">F8568_035460</name>
</gene>
<organism evidence="1 2">
    <name type="scientific">Actinomadura physcomitrii</name>
    <dbReference type="NCBI Taxonomy" id="2650748"/>
    <lineage>
        <taxon>Bacteria</taxon>
        <taxon>Bacillati</taxon>
        <taxon>Actinomycetota</taxon>
        <taxon>Actinomycetes</taxon>
        <taxon>Streptosporangiales</taxon>
        <taxon>Thermomonosporaceae</taxon>
        <taxon>Actinomadura</taxon>
    </lineage>
</organism>
<evidence type="ECO:0008006" key="3">
    <source>
        <dbReference type="Google" id="ProtNLM"/>
    </source>
</evidence>